<comment type="caution">
    <text evidence="2">The sequence shown here is derived from an EMBL/GenBank/DDBJ whole genome shotgun (WGS) entry which is preliminary data.</text>
</comment>
<dbReference type="PRINTS" id="PR00081">
    <property type="entry name" value="GDHRDH"/>
</dbReference>
<protein>
    <submittedName>
        <fullName evidence="2">Uncharacterized protein</fullName>
    </submittedName>
</protein>
<dbReference type="Pfam" id="PF00106">
    <property type="entry name" value="adh_short"/>
    <property type="match status" value="1"/>
</dbReference>
<dbReference type="GO" id="GO:0034256">
    <property type="term" value="F:chlorophyll(ide) b reductase activity"/>
    <property type="evidence" value="ECO:0007669"/>
    <property type="project" value="TreeGrafter"/>
</dbReference>
<dbReference type="InterPro" id="IPR052625">
    <property type="entry name" value="Chl_b_Red"/>
</dbReference>
<reference evidence="2 3" key="1">
    <citation type="journal article" date="2015" name="Genome Biol. Evol.">
        <title>Comparative Genomics of a Bacterivorous Green Alga Reveals Evolutionary Causalities and Consequences of Phago-Mixotrophic Mode of Nutrition.</title>
        <authorList>
            <person name="Burns J.A."/>
            <person name="Paasch A."/>
            <person name="Narechania A."/>
            <person name="Kim E."/>
        </authorList>
    </citation>
    <scope>NUCLEOTIDE SEQUENCE [LARGE SCALE GENOMIC DNA]</scope>
    <source>
        <strain evidence="2 3">PLY_AMNH</strain>
    </source>
</reference>
<dbReference type="Proteomes" id="UP001190700">
    <property type="component" value="Unassembled WGS sequence"/>
</dbReference>
<dbReference type="PANTHER" id="PTHR24314:SF21">
    <property type="entry name" value="CHLOROPHYLL(IDE) B REDUCTASE NYC1, CHLOROPLASTIC-RELATED"/>
    <property type="match status" value="1"/>
</dbReference>
<dbReference type="GO" id="GO:0015996">
    <property type="term" value="P:chlorophyll catabolic process"/>
    <property type="evidence" value="ECO:0007669"/>
    <property type="project" value="TreeGrafter"/>
</dbReference>
<proteinExistence type="inferred from homology"/>
<gene>
    <name evidence="2" type="ORF">CYMTET_51012</name>
</gene>
<dbReference type="GO" id="GO:0010304">
    <property type="term" value="P:PSII associated light-harvesting complex II catabolic process"/>
    <property type="evidence" value="ECO:0007669"/>
    <property type="project" value="TreeGrafter"/>
</dbReference>
<keyword evidence="3" id="KW-1185">Reference proteome</keyword>
<sequence length="318" mass="33868">MAYNYDWCTSWYVESFTRNKDDTGIQAKCSSEPGSASTDQASSLRVVITGSTKGIGLAMAECFLSAGDRVLITSRSACAVDAAVDDFSGRFGDECVYGMACNVGDTGQVENLAAFARERLGGVDLWINNAGSNGYLYANLVDFPAEALAEIVSTNVLGSLLCSRAAIKLMMNQPGGGHVFNMEGAGSDGNPTSKYAAYGFSKAGMIQLAKSLATETKDLPVGVHTLSPGPVITELVASGQFAFGKIGRILLNTIAETPEAVAEDLVPKLRDFTFKPGTTKSAKAIRFLTPDKAVKKFYARLVKGENKNRFFLEDAPEK</sequence>
<evidence type="ECO:0000256" key="1">
    <source>
        <dbReference type="RuleBase" id="RU000363"/>
    </source>
</evidence>
<dbReference type="Gene3D" id="3.40.50.720">
    <property type="entry name" value="NAD(P)-binding Rossmann-like Domain"/>
    <property type="match status" value="1"/>
</dbReference>
<dbReference type="PRINTS" id="PR00080">
    <property type="entry name" value="SDRFAMILY"/>
</dbReference>
<dbReference type="InterPro" id="IPR036291">
    <property type="entry name" value="NAD(P)-bd_dom_sf"/>
</dbReference>
<dbReference type="SUPFAM" id="SSF51735">
    <property type="entry name" value="NAD(P)-binding Rossmann-fold domains"/>
    <property type="match status" value="1"/>
</dbReference>
<organism evidence="2 3">
    <name type="scientific">Cymbomonas tetramitiformis</name>
    <dbReference type="NCBI Taxonomy" id="36881"/>
    <lineage>
        <taxon>Eukaryota</taxon>
        <taxon>Viridiplantae</taxon>
        <taxon>Chlorophyta</taxon>
        <taxon>Pyramimonadophyceae</taxon>
        <taxon>Pyramimonadales</taxon>
        <taxon>Pyramimonadaceae</taxon>
        <taxon>Cymbomonas</taxon>
    </lineage>
</organism>
<evidence type="ECO:0000313" key="2">
    <source>
        <dbReference type="EMBL" id="KAK3239034.1"/>
    </source>
</evidence>
<dbReference type="InterPro" id="IPR002347">
    <property type="entry name" value="SDR_fam"/>
</dbReference>
<dbReference type="CDD" id="cd05233">
    <property type="entry name" value="SDR_c"/>
    <property type="match status" value="1"/>
</dbReference>
<dbReference type="EMBL" id="LGRX02034044">
    <property type="protein sequence ID" value="KAK3239034.1"/>
    <property type="molecule type" value="Genomic_DNA"/>
</dbReference>
<dbReference type="AlphaFoldDB" id="A0AAE0ESV2"/>
<name>A0AAE0ESV2_9CHLO</name>
<comment type="similarity">
    <text evidence="1">Belongs to the short-chain dehydrogenases/reductases (SDR) family.</text>
</comment>
<accession>A0AAE0ESV2</accession>
<dbReference type="PANTHER" id="PTHR24314">
    <property type="entry name" value="NON-SPECIFIC LIPID TRANSFER PROTEIN-RELATED"/>
    <property type="match status" value="1"/>
</dbReference>
<evidence type="ECO:0000313" key="3">
    <source>
        <dbReference type="Proteomes" id="UP001190700"/>
    </source>
</evidence>